<sequence>MSNFTNFLIRLSEIGLFSFLLVNQETEEMIDQRNLTNHNLSSEQLKRMSKQTDLIFNYYVQDQKLLLLVYQLADWKQTLILFIDDEVGNFVSYNDQLLKIAETIHLFVTGNEFSKKEVQVINQNVLYLKESVIDDILSKQIEQQLYHHDFESEELLFATIKDGDEQGLRQRFYGFQKNTKMGKLSTESELRSRKNLLIVAVAISTRYAIKGGVPHERAYTLSDKLIQDIEKKTHFNEMQSPELELMLLFCQEVTKYKHLHYSKNIKKTCEFITKNIYSDLSVPLIASYTNYSIPHLSKMFKKETGLTINQYVAKQRIEESKRLLEANHYDLTTISSLLHFTDVSYFIKVFKKHEQMTPKEYWHKKN</sequence>
<evidence type="ECO:0000313" key="5">
    <source>
        <dbReference type="EMBL" id="MBO0477795.1"/>
    </source>
</evidence>
<protein>
    <submittedName>
        <fullName evidence="5">Helix-turn-helix domain-containing protein</fullName>
    </submittedName>
</protein>
<accession>A0ABS3HVQ6</accession>
<dbReference type="Pfam" id="PF12833">
    <property type="entry name" value="HTH_18"/>
    <property type="match status" value="1"/>
</dbReference>
<keyword evidence="2" id="KW-0238">DNA-binding</keyword>
<feature type="domain" description="HTH araC/xylS-type" evidence="4">
    <location>
        <begin position="266"/>
        <end position="364"/>
    </location>
</feature>
<dbReference type="EMBL" id="JAFLVX010000035">
    <property type="protein sequence ID" value="MBO0477795.1"/>
    <property type="molecule type" value="Genomic_DNA"/>
</dbReference>
<evidence type="ECO:0000256" key="3">
    <source>
        <dbReference type="ARBA" id="ARBA00023163"/>
    </source>
</evidence>
<dbReference type="Gene3D" id="1.10.10.60">
    <property type="entry name" value="Homeodomain-like"/>
    <property type="match status" value="2"/>
</dbReference>
<name>A0ABS3HVQ6_9ENTE</name>
<dbReference type="PANTHER" id="PTHR43280:SF34">
    <property type="entry name" value="ARAC-FAMILY TRANSCRIPTIONAL REGULATOR"/>
    <property type="match status" value="1"/>
</dbReference>
<evidence type="ECO:0000256" key="2">
    <source>
        <dbReference type="ARBA" id="ARBA00023125"/>
    </source>
</evidence>
<dbReference type="SUPFAM" id="SSF46689">
    <property type="entry name" value="Homeodomain-like"/>
    <property type="match status" value="2"/>
</dbReference>
<keyword evidence="6" id="KW-1185">Reference proteome</keyword>
<dbReference type="InterPro" id="IPR009057">
    <property type="entry name" value="Homeodomain-like_sf"/>
</dbReference>
<dbReference type="InterPro" id="IPR018060">
    <property type="entry name" value="HTH_AraC"/>
</dbReference>
<reference evidence="5 6" key="1">
    <citation type="submission" date="2021-03" db="EMBL/GenBank/DDBJ databases">
        <title>Enterococcal diversity collection.</title>
        <authorList>
            <person name="Gilmore M.S."/>
            <person name="Schwartzman J."/>
            <person name="Van Tyne D."/>
            <person name="Martin M."/>
            <person name="Earl A.M."/>
            <person name="Manson A.L."/>
            <person name="Straub T."/>
            <person name="Salamzade R."/>
            <person name="Saavedra J."/>
            <person name="Lebreton F."/>
            <person name="Prichula J."/>
            <person name="Schaufler K."/>
            <person name="Gaca A."/>
            <person name="Sgardioli B."/>
            <person name="Wagenaar J."/>
            <person name="Strong T."/>
        </authorList>
    </citation>
    <scope>NUCLEOTIDE SEQUENCE [LARGE SCALE GENOMIC DNA]</scope>
    <source>
        <strain evidence="5 6">DIV0080</strain>
    </source>
</reference>
<dbReference type="PANTHER" id="PTHR43280">
    <property type="entry name" value="ARAC-FAMILY TRANSCRIPTIONAL REGULATOR"/>
    <property type="match status" value="1"/>
</dbReference>
<evidence type="ECO:0000259" key="4">
    <source>
        <dbReference type="PROSITE" id="PS01124"/>
    </source>
</evidence>
<dbReference type="PROSITE" id="PS01124">
    <property type="entry name" value="HTH_ARAC_FAMILY_2"/>
    <property type="match status" value="1"/>
</dbReference>
<proteinExistence type="predicted"/>
<dbReference type="SMART" id="SM00342">
    <property type="entry name" value="HTH_ARAC"/>
    <property type="match status" value="1"/>
</dbReference>
<gene>
    <name evidence="5" type="ORF">DOK76_11980</name>
</gene>
<comment type="caution">
    <text evidence="5">The sequence shown here is derived from an EMBL/GenBank/DDBJ whole genome shotgun (WGS) entry which is preliminary data.</text>
</comment>
<organism evidence="5 6">
    <name type="scientific">Candidatus Vagococcus giribetii</name>
    <dbReference type="NCBI Taxonomy" id="2230876"/>
    <lineage>
        <taxon>Bacteria</taxon>
        <taxon>Bacillati</taxon>
        <taxon>Bacillota</taxon>
        <taxon>Bacilli</taxon>
        <taxon>Lactobacillales</taxon>
        <taxon>Enterococcaceae</taxon>
        <taxon>Vagococcus</taxon>
    </lineage>
</organism>
<evidence type="ECO:0000313" key="6">
    <source>
        <dbReference type="Proteomes" id="UP000664857"/>
    </source>
</evidence>
<keyword evidence="1" id="KW-0805">Transcription regulation</keyword>
<dbReference type="RefSeq" id="WP_206968100.1">
    <property type="nucleotide sequence ID" value="NZ_JAFLVX010000035.1"/>
</dbReference>
<keyword evidence="3" id="KW-0804">Transcription</keyword>
<dbReference type="Proteomes" id="UP000664857">
    <property type="component" value="Unassembled WGS sequence"/>
</dbReference>
<evidence type="ECO:0000256" key="1">
    <source>
        <dbReference type="ARBA" id="ARBA00023015"/>
    </source>
</evidence>